<organism evidence="1 2">
    <name type="scientific">Apiospora saccharicola</name>
    <dbReference type="NCBI Taxonomy" id="335842"/>
    <lineage>
        <taxon>Eukaryota</taxon>
        <taxon>Fungi</taxon>
        <taxon>Dikarya</taxon>
        <taxon>Ascomycota</taxon>
        <taxon>Pezizomycotina</taxon>
        <taxon>Sordariomycetes</taxon>
        <taxon>Xylariomycetidae</taxon>
        <taxon>Amphisphaeriales</taxon>
        <taxon>Apiosporaceae</taxon>
        <taxon>Apiospora</taxon>
    </lineage>
</organism>
<sequence>MDRRLMASQTIEMEDLDGFPYLPGPIVPELPIFSWQRCHDRFKAFGATLPGFFAKEADKLAKVYMDRLVETSIVFLGVLQLILVSRRIVTTTKGHLGMATKASKQGDSIFLLKDCNMPLVLRPHGDGTYHLVGECFVHGIMDGEAMDQFLQDDSVEEMNVVLR</sequence>
<proteinExistence type="predicted"/>
<comment type="caution">
    <text evidence="1">The sequence shown here is derived from an EMBL/GenBank/DDBJ whole genome shotgun (WGS) entry which is preliminary data.</text>
</comment>
<gene>
    <name evidence="1" type="ORF">PG996_003196</name>
</gene>
<evidence type="ECO:0000313" key="1">
    <source>
        <dbReference type="EMBL" id="KAK8077026.1"/>
    </source>
</evidence>
<dbReference type="Proteomes" id="UP001446871">
    <property type="component" value="Unassembled WGS sequence"/>
</dbReference>
<dbReference type="EMBL" id="JAQQWM010000002">
    <property type="protein sequence ID" value="KAK8077026.1"/>
    <property type="molecule type" value="Genomic_DNA"/>
</dbReference>
<protein>
    <submittedName>
        <fullName evidence="1">HET-domain-containing protein</fullName>
    </submittedName>
</protein>
<dbReference type="Pfam" id="PF26639">
    <property type="entry name" value="Het-6_barrel"/>
    <property type="match status" value="1"/>
</dbReference>
<accession>A0ABR1W0K3</accession>
<dbReference type="InterPro" id="IPR052895">
    <property type="entry name" value="HetReg/Transcr_Mod"/>
</dbReference>
<keyword evidence="2" id="KW-1185">Reference proteome</keyword>
<name>A0ABR1W0K3_9PEZI</name>
<evidence type="ECO:0000313" key="2">
    <source>
        <dbReference type="Proteomes" id="UP001446871"/>
    </source>
</evidence>
<dbReference type="PANTHER" id="PTHR24148:SF64">
    <property type="entry name" value="HETEROKARYON INCOMPATIBILITY DOMAIN-CONTAINING PROTEIN"/>
    <property type="match status" value="1"/>
</dbReference>
<dbReference type="PANTHER" id="PTHR24148">
    <property type="entry name" value="ANKYRIN REPEAT DOMAIN-CONTAINING PROTEIN 39 HOMOLOG-RELATED"/>
    <property type="match status" value="1"/>
</dbReference>
<reference evidence="1 2" key="1">
    <citation type="submission" date="2023-01" db="EMBL/GenBank/DDBJ databases">
        <title>Analysis of 21 Apiospora genomes using comparative genomics revels a genus with tremendous synthesis potential of carbohydrate active enzymes and secondary metabolites.</title>
        <authorList>
            <person name="Sorensen T."/>
        </authorList>
    </citation>
    <scope>NUCLEOTIDE SEQUENCE [LARGE SCALE GENOMIC DNA]</scope>
    <source>
        <strain evidence="1 2">CBS 83171</strain>
    </source>
</reference>